<organism evidence="1">
    <name type="scientific">uncultured Caudovirales phage</name>
    <dbReference type="NCBI Taxonomy" id="2100421"/>
    <lineage>
        <taxon>Viruses</taxon>
        <taxon>Duplodnaviria</taxon>
        <taxon>Heunggongvirae</taxon>
        <taxon>Uroviricota</taxon>
        <taxon>Caudoviricetes</taxon>
        <taxon>Peduoviridae</taxon>
        <taxon>Maltschvirus</taxon>
        <taxon>Maltschvirus maltsch</taxon>
    </lineage>
</organism>
<proteinExistence type="predicted"/>
<gene>
    <name evidence="1" type="ORF">UFOVP785_47</name>
</gene>
<evidence type="ECO:0000313" key="1">
    <source>
        <dbReference type="EMBL" id="CAB4162503.1"/>
    </source>
</evidence>
<sequence>MADKYELGLYNAQVVEALMCSSTGTDKDTGMEVEKPYLNIRVRLVSHQSKTGEVTELEAQPEVSFRKYLSGGSMEGKGLDISLKQVRSVGGTEFDAVGFDAFLEPANKKLEGRDVQVLCSANDRNPKYRNWEVYSPGSAAPKTPATKAVTSALNARLGIKPVVKAKPAAKPATAAVGAPEDFV</sequence>
<protein>
    <recommendedName>
        <fullName evidence="2">DUF669 domain-containing protein</fullName>
    </recommendedName>
</protein>
<dbReference type="EMBL" id="LR796736">
    <property type="protein sequence ID" value="CAB4162503.1"/>
    <property type="molecule type" value="Genomic_DNA"/>
</dbReference>
<accession>A0A6J5NU72</accession>
<name>A0A6J5NU72_9CAUD</name>
<evidence type="ECO:0008006" key="2">
    <source>
        <dbReference type="Google" id="ProtNLM"/>
    </source>
</evidence>
<reference evidence="1" key="1">
    <citation type="submission" date="2020-04" db="EMBL/GenBank/DDBJ databases">
        <authorList>
            <person name="Chiriac C."/>
            <person name="Salcher M."/>
            <person name="Ghai R."/>
            <person name="Kavagutti S V."/>
        </authorList>
    </citation>
    <scope>NUCLEOTIDE SEQUENCE</scope>
</reference>